<evidence type="ECO:0000313" key="3">
    <source>
        <dbReference type="Proteomes" id="UP000237000"/>
    </source>
</evidence>
<dbReference type="PANTHER" id="PTHR33735">
    <property type="entry name" value="EXPRESSED PROTEIN"/>
    <property type="match status" value="1"/>
</dbReference>
<evidence type="ECO:0000313" key="2">
    <source>
        <dbReference type="EMBL" id="PON91634.1"/>
    </source>
</evidence>
<dbReference type="OrthoDB" id="1927611at2759"/>
<protein>
    <submittedName>
        <fullName evidence="2">Uncharacterized protein</fullName>
    </submittedName>
</protein>
<evidence type="ECO:0000256" key="1">
    <source>
        <dbReference type="SAM" id="MobiDB-lite"/>
    </source>
</evidence>
<feature type="compositionally biased region" description="Low complexity" evidence="1">
    <location>
        <begin position="220"/>
        <end position="230"/>
    </location>
</feature>
<dbReference type="STRING" id="63057.A0A2P5F1G6"/>
<dbReference type="Proteomes" id="UP000237000">
    <property type="component" value="Unassembled WGS sequence"/>
</dbReference>
<organism evidence="2 3">
    <name type="scientific">Trema orientale</name>
    <name type="common">Charcoal tree</name>
    <name type="synonym">Celtis orientalis</name>
    <dbReference type="NCBI Taxonomy" id="63057"/>
    <lineage>
        <taxon>Eukaryota</taxon>
        <taxon>Viridiplantae</taxon>
        <taxon>Streptophyta</taxon>
        <taxon>Embryophyta</taxon>
        <taxon>Tracheophyta</taxon>
        <taxon>Spermatophyta</taxon>
        <taxon>Magnoliopsida</taxon>
        <taxon>eudicotyledons</taxon>
        <taxon>Gunneridae</taxon>
        <taxon>Pentapetalae</taxon>
        <taxon>rosids</taxon>
        <taxon>fabids</taxon>
        <taxon>Rosales</taxon>
        <taxon>Cannabaceae</taxon>
        <taxon>Trema</taxon>
    </lineage>
</organism>
<dbReference type="EMBL" id="JXTC01000073">
    <property type="protein sequence ID" value="PON91634.1"/>
    <property type="molecule type" value="Genomic_DNA"/>
</dbReference>
<keyword evidence="3" id="KW-1185">Reference proteome</keyword>
<sequence length="230" mass="25743">MSTTSWLISPYYCNTSAGVVCRSRSPNRASNFFPAGCHLSKHNEYYCRFLGNPRLQSVSTSLQRVQNGNKNTKMDISVKNNILPDLPPLPSDNSSPGSWKLWLMGIFISVVVPFWKNKWGPLQKLQKEVETVVDTAQEVTDIVEDVAKGVEKLADELGDHLPEGGKLQQAAEFVEDMAKGTVHNANLVEDVLEKVEEVENQVEEFLEDQTTKTKEETTIENKTQTVKVTS</sequence>
<feature type="region of interest" description="Disordered" evidence="1">
    <location>
        <begin position="208"/>
        <end position="230"/>
    </location>
</feature>
<comment type="caution">
    <text evidence="2">The sequence shown here is derived from an EMBL/GenBank/DDBJ whole genome shotgun (WGS) entry which is preliminary data.</text>
</comment>
<dbReference type="InParanoid" id="A0A2P5F1G6"/>
<reference evidence="3" key="1">
    <citation type="submission" date="2016-06" db="EMBL/GenBank/DDBJ databases">
        <title>Parallel loss of symbiosis genes in relatives of nitrogen-fixing non-legume Parasponia.</title>
        <authorList>
            <person name="Van Velzen R."/>
            <person name="Holmer R."/>
            <person name="Bu F."/>
            <person name="Rutten L."/>
            <person name="Van Zeijl A."/>
            <person name="Liu W."/>
            <person name="Santuari L."/>
            <person name="Cao Q."/>
            <person name="Sharma T."/>
            <person name="Shen D."/>
            <person name="Roswanjaya Y."/>
            <person name="Wardhani T."/>
            <person name="Kalhor M.S."/>
            <person name="Jansen J."/>
            <person name="Van den Hoogen J."/>
            <person name="Gungor B."/>
            <person name="Hartog M."/>
            <person name="Hontelez J."/>
            <person name="Verver J."/>
            <person name="Yang W.-C."/>
            <person name="Schijlen E."/>
            <person name="Repin R."/>
            <person name="Schilthuizen M."/>
            <person name="Schranz E."/>
            <person name="Heidstra R."/>
            <person name="Miyata K."/>
            <person name="Fedorova E."/>
            <person name="Kohlen W."/>
            <person name="Bisseling T."/>
            <person name="Smit S."/>
            <person name="Geurts R."/>
        </authorList>
    </citation>
    <scope>NUCLEOTIDE SEQUENCE [LARGE SCALE GENOMIC DNA]</scope>
    <source>
        <strain evidence="3">cv. RG33-2</strain>
    </source>
</reference>
<accession>A0A2P5F1G6</accession>
<dbReference type="AlphaFoldDB" id="A0A2P5F1G6"/>
<feature type="compositionally biased region" description="Basic and acidic residues" evidence="1">
    <location>
        <begin position="209"/>
        <end position="219"/>
    </location>
</feature>
<gene>
    <name evidence="2" type="ORF">TorRG33x02_126730</name>
</gene>
<dbReference type="PANTHER" id="PTHR33735:SF14">
    <property type="entry name" value="PHAGE CAPSID SCAFFOLDING PROTEIN (GPO) SERINE PEPTIDASE"/>
    <property type="match status" value="1"/>
</dbReference>
<proteinExistence type="predicted"/>
<name>A0A2P5F1G6_TREOI</name>